<sequence>MDAVVRLSLLVGVLVLSAALPARAQQDYDTTAASTEVDQDQSCEIFGGPACVTEAPVPGLYNPCDCPDRSGDRCECVWFYQCDNTTGVYNTDGKGVLDVRKKDGCASVEFRCCRIDIPKDKREKPEPHKDFPLPTSPPTSACGVRNVGGVASVIVNNNEGEAGFGEFPWMAAILLSGKSGEDYKCGGAILNDVVVLTAAHCVKGIAPSRLKVRAGEWDRETTSELYKHQDRVVSSYVLHDQYYGGNNQYDVALLVLDTPLQLGRHIGTICLPEPGDGTVFDNERCLVAGWGKDKLDDRWPHRYLKRLELPVVRRDECENLLRYTVLGEEFNLHASFLCAGGEEGKDTCKGDGGSPLVCPMADGNYQVAGVVAWGVDCGLAGVPGLYANVPVVRGWIDKTLSDLGSTPRIKSTT</sequence>
<evidence type="ECO:0000313" key="8">
    <source>
        <dbReference type="Proteomes" id="UP000504606"/>
    </source>
</evidence>
<dbReference type="PANTHER" id="PTHR24258">
    <property type="entry name" value="SERINE PROTEASE-RELATED"/>
    <property type="match status" value="1"/>
</dbReference>
<comment type="subcellular location">
    <subcellularLocation>
        <location evidence="1">Secreted</location>
    </subcellularLocation>
</comment>
<evidence type="ECO:0000313" key="9">
    <source>
        <dbReference type="RefSeq" id="XP_026283550.2"/>
    </source>
</evidence>
<dbReference type="Proteomes" id="UP000504606">
    <property type="component" value="Unplaced"/>
</dbReference>
<dbReference type="OrthoDB" id="6261922at2759"/>
<dbReference type="PROSITE" id="PS00134">
    <property type="entry name" value="TRYPSIN_HIS"/>
    <property type="match status" value="1"/>
</dbReference>
<dbReference type="InterPro" id="IPR018114">
    <property type="entry name" value="TRYPSIN_HIS"/>
</dbReference>
<dbReference type="AlphaFoldDB" id="A0A6J1SW39"/>
<evidence type="ECO:0000256" key="2">
    <source>
        <dbReference type="ARBA" id="ARBA00022525"/>
    </source>
</evidence>
<dbReference type="SUPFAM" id="SSF50494">
    <property type="entry name" value="Trypsin-like serine proteases"/>
    <property type="match status" value="1"/>
</dbReference>
<dbReference type="PANTHER" id="PTHR24258:SF129">
    <property type="entry name" value="LP15124P-RELATED"/>
    <property type="match status" value="1"/>
</dbReference>
<name>A0A6J1SW39_FRAOC</name>
<dbReference type="GO" id="GO:0006508">
    <property type="term" value="P:proteolysis"/>
    <property type="evidence" value="ECO:0007669"/>
    <property type="project" value="InterPro"/>
</dbReference>
<evidence type="ECO:0000256" key="4">
    <source>
        <dbReference type="ARBA" id="ARBA00068096"/>
    </source>
</evidence>
<gene>
    <name evidence="9" type="primary">LOC113209980</name>
</gene>
<dbReference type="Gene3D" id="2.40.10.10">
    <property type="entry name" value="Trypsin-like serine proteases"/>
    <property type="match status" value="1"/>
</dbReference>
<dbReference type="CDD" id="cd00190">
    <property type="entry name" value="Tryp_SPc"/>
    <property type="match status" value="1"/>
</dbReference>
<keyword evidence="3" id="KW-1015">Disulfide bond</keyword>
<keyword evidence="2" id="KW-0964">Secreted</keyword>
<accession>A0A6J1SW39</accession>
<dbReference type="GeneID" id="113209980"/>
<feature type="domain" description="Peptidase S1" evidence="7">
    <location>
        <begin position="146"/>
        <end position="401"/>
    </location>
</feature>
<dbReference type="Pfam" id="PF00089">
    <property type="entry name" value="Trypsin"/>
    <property type="match status" value="1"/>
</dbReference>
<reference evidence="9" key="1">
    <citation type="submission" date="2025-08" db="UniProtKB">
        <authorList>
            <consortium name="RefSeq"/>
        </authorList>
    </citation>
    <scope>IDENTIFICATION</scope>
    <source>
        <tissue evidence="9">Whole organism</tissue>
    </source>
</reference>
<keyword evidence="6" id="KW-0732">Signal</keyword>
<dbReference type="GO" id="GO:0004252">
    <property type="term" value="F:serine-type endopeptidase activity"/>
    <property type="evidence" value="ECO:0007669"/>
    <property type="project" value="InterPro"/>
</dbReference>
<dbReference type="RefSeq" id="XP_026283550.2">
    <property type="nucleotide sequence ID" value="XM_026427765.2"/>
</dbReference>
<evidence type="ECO:0000256" key="3">
    <source>
        <dbReference type="ARBA" id="ARBA00023157"/>
    </source>
</evidence>
<dbReference type="PRINTS" id="PR00722">
    <property type="entry name" value="CHYMOTRYPSIN"/>
</dbReference>
<proteinExistence type="predicted"/>
<evidence type="ECO:0000256" key="6">
    <source>
        <dbReference type="SAM" id="SignalP"/>
    </source>
</evidence>
<dbReference type="GO" id="GO:0005576">
    <property type="term" value="C:extracellular region"/>
    <property type="evidence" value="ECO:0007669"/>
    <property type="project" value="UniProtKB-SubCell"/>
</dbReference>
<evidence type="ECO:0000259" key="7">
    <source>
        <dbReference type="PROSITE" id="PS50240"/>
    </source>
</evidence>
<protein>
    <recommendedName>
        <fullName evidence="4">Phenoloxidase-activating factor 2</fullName>
    </recommendedName>
    <alternativeName>
        <fullName evidence="5">Prophenoloxidase-activating factor II</fullName>
    </alternativeName>
</protein>
<feature type="signal peptide" evidence="6">
    <location>
        <begin position="1"/>
        <end position="24"/>
    </location>
</feature>
<evidence type="ECO:0000256" key="1">
    <source>
        <dbReference type="ARBA" id="ARBA00004613"/>
    </source>
</evidence>
<dbReference type="InterPro" id="IPR009003">
    <property type="entry name" value="Peptidase_S1_PA"/>
</dbReference>
<dbReference type="InterPro" id="IPR001314">
    <property type="entry name" value="Peptidase_S1A"/>
</dbReference>
<organism evidence="8 9">
    <name type="scientific">Frankliniella occidentalis</name>
    <name type="common">Western flower thrips</name>
    <name type="synonym">Euthrips occidentalis</name>
    <dbReference type="NCBI Taxonomy" id="133901"/>
    <lineage>
        <taxon>Eukaryota</taxon>
        <taxon>Metazoa</taxon>
        <taxon>Ecdysozoa</taxon>
        <taxon>Arthropoda</taxon>
        <taxon>Hexapoda</taxon>
        <taxon>Insecta</taxon>
        <taxon>Pterygota</taxon>
        <taxon>Neoptera</taxon>
        <taxon>Paraneoptera</taxon>
        <taxon>Thysanoptera</taxon>
        <taxon>Terebrantia</taxon>
        <taxon>Thripoidea</taxon>
        <taxon>Thripidae</taxon>
        <taxon>Frankliniella</taxon>
    </lineage>
</organism>
<dbReference type="SMART" id="SM00020">
    <property type="entry name" value="Tryp_SPc"/>
    <property type="match status" value="1"/>
</dbReference>
<dbReference type="KEGG" id="foc:113209980"/>
<feature type="chain" id="PRO_5038755951" description="Phenoloxidase-activating factor 2" evidence="6">
    <location>
        <begin position="25"/>
        <end position="413"/>
    </location>
</feature>
<keyword evidence="8" id="KW-1185">Reference proteome</keyword>
<dbReference type="InterPro" id="IPR043504">
    <property type="entry name" value="Peptidase_S1_PA_chymotrypsin"/>
</dbReference>
<dbReference type="FunFam" id="2.40.10.10:FF:000038">
    <property type="entry name" value="Serine protease"/>
    <property type="match status" value="1"/>
</dbReference>
<dbReference type="InterPro" id="IPR001254">
    <property type="entry name" value="Trypsin_dom"/>
</dbReference>
<evidence type="ECO:0000256" key="5">
    <source>
        <dbReference type="ARBA" id="ARBA00076468"/>
    </source>
</evidence>
<dbReference type="PROSITE" id="PS50240">
    <property type="entry name" value="TRYPSIN_DOM"/>
    <property type="match status" value="1"/>
</dbReference>